<accession>A0A6J4JE78</accession>
<dbReference type="InterPro" id="IPR016181">
    <property type="entry name" value="Acyl_CoA_acyltransferase"/>
</dbReference>
<organism evidence="2">
    <name type="scientific">uncultured Armatimonadetes bacterium</name>
    <dbReference type="NCBI Taxonomy" id="157466"/>
    <lineage>
        <taxon>Bacteria</taxon>
        <taxon>Bacillati</taxon>
        <taxon>Armatimonadota</taxon>
        <taxon>environmental samples</taxon>
    </lineage>
</organism>
<reference evidence="2" key="1">
    <citation type="submission" date="2020-02" db="EMBL/GenBank/DDBJ databases">
        <authorList>
            <person name="Meier V. D."/>
        </authorList>
    </citation>
    <scope>NUCLEOTIDE SEQUENCE</scope>
    <source>
        <strain evidence="2">AVDCRST_MAG63</strain>
    </source>
</reference>
<feature type="domain" description="N-acetyltransferase" evidence="1">
    <location>
        <begin position="7"/>
        <end position="191"/>
    </location>
</feature>
<dbReference type="Pfam" id="PF00583">
    <property type="entry name" value="Acetyltransf_1"/>
    <property type="match status" value="1"/>
</dbReference>
<dbReference type="EMBL" id="CADCTO010000411">
    <property type="protein sequence ID" value="CAA9274270.1"/>
    <property type="molecule type" value="Genomic_DNA"/>
</dbReference>
<proteinExistence type="predicted"/>
<sequence>MKSGTGARLHEVGGWRDRRLPRVLDIWQRSFPPREQMPLSWWVDLLNARENSPSSPGDGTRRVLLAVVAPQDDPNEDVCGMAYYEAFACGGERIGWLYYLAVDPRRRGGGIGRDAYRDVAERVQGEDGCGVLFFEVEDPAEVARTQDAAAADLARRRIAWYRRNGARRLSGVRYIQSVGWQSGFEMGLMLHAFAEIAPERAFALVRAALENGAVEQIGPLGLD</sequence>
<evidence type="ECO:0000313" key="2">
    <source>
        <dbReference type="EMBL" id="CAA9274270.1"/>
    </source>
</evidence>
<dbReference type="Gene3D" id="3.40.630.30">
    <property type="match status" value="1"/>
</dbReference>
<name>A0A6J4JE78_9BACT</name>
<dbReference type="InterPro" id="IPR000182">
    <property type="entry name" value="GNAT_dom"/>
</dbReference>
<gene>
    <name evidence="2" type="ORF">AVDCRST_MAG63-3186</name>
</gene>
<dbReference type="SUPFAM" id="SSF55729">
    <property type="entry name" value="Acyl-CoA N-acyltransferases (Nat)"/>
    <property type="match status" value="1"/>
</dbReference>
<evidence type="ECO:0000259" key="1">
    <source>
        <dbReference type="PROSITE" id="PS51186"/>
    </source>
</evidence>
<dbReference type="AlphaFoldDB" id="A0A6J4JE78"/>
<protein>
    <recommendedName>
        <fullName evidence="1">N-acetyltransferase domain-containing protein</fullName>
    </recommendedName>
</protein>
<dbReference type="PROSITE" id="PS51186">
    <property type="entry name" value="GNAT"/>
    <property type="match status" value="1"/>
</dbReference>
<dbReference type="GO" id="GO:0016747">
    <property type="term" value="F:acyltransferase activity, transferring groups other than amino-acyl groups"/>
    <property type="evidence" value="ECO:0007669"/>
    <property type="project" value="InterPro"/>
</dbReference>